<protein>
    <submittedName>
        <fullName evidence="1">Uncharacterized protein</fullName>
    </submittedName>
</protein>
<reference evidence="1 2" key="1">
    <citation type="submission" date="2023-07" db="EMBL/GenBank/DDBJ databases">
        <title>Sequencing the genomes of 1000 actinobacteria strains.</title>
        <authorList>
            <person name="Klenk H.-P."/>
        </authorList>
    </citation>
    <scope>NUCLEOTIDE SEQUENCE [LARGE SCALE GENOMIC DNA]</scope>
    <source>
        <strain evidence="1 2">DSM 44709</strain>
    </source>
</reference>
<name>A0AAE3VWZ1_9ACTN</name>
<sequence length="115" mass="12293">MAVAVPAAAVAAVHVATHEDPGVLACRRIDEFTREFVAGGRPEVSSTEARRLADQLAASGHDDLTRIGEVFQLGQQEDDPERPIDGMRGAVLLMGAEHSCRKAGVPMTRVQPPPR</sequence>
<evidence type="ECO:0000313" key="2">
    <source>
        <dbReference type="Proteomes" id="UP001240236"/>
    </source>
</evidence>
<proteinExistence type="predicted"/>
<keyword evidence="2" id="KW-1185">Reference proteome</keyword>
<evidence type="ECO:0000313" key="1">
    <source>
        <dbReference type="EMBL" id="MDQ0364570.1"/>
    </source>
</evidence>
<organism evidence="1 2">
    <name type="scientific">Catenuloplanes indicus</name>
    <dbReference type="NCBI Taxonomy" id="137267"/>
    <lineage>
        <taxon>Bacteria</taxon>
        <taxon>Bacillati</taxon>
        <taxon>Actinomycetota</taxon>
        <taxon>Actinomycetes</taxon>
        <taxon>Micromonosporales</taxon>
        <taxon>Micromonosporaceae</taxon>
        <taxon>Catenuloplanes</taxon>
    </lineage>
</organism>
<dbReference type="Proteomes" id="UP001240236">
    <property type="component" value="Unassembled WGS sequence"/>
</dbReference>
<dbReference type="AlphaFoldDB" id="A0AAE3VWZ1"/>
<dbReference type="RefSeq" id="WP_307236083.1">
    <property type="nucleotide sequence ID" value="NZ_JAUSUZ010000001.1"/>
</dbReference>
<accession>A0AAE3VWZ1</accession>
<comment type="caution">
    <text evidence="1">The sequence shown here is derived from an EMBL/GenBank/DDBJ whole genome shotgun (WGS) entry which is preliminary data.</text>
</comment>
<gene>
    <name evidence="1" type="ORF">J2S42_001239</name>
</gene>
<dbReference type="EMBL" id="JAUSUZ010000001">
    <property type="protein sequence ID" value="MDQ0364570.1"/>
    <property type="molecule type" value="Genomic_DNA"/>
</dbReference>